<evidence type="ECO:0000256" key="1">
    <source>
        <dbReference type="SAM" id="MobiDB-lite"/>
    </source>
</evidence>
<evidence type="ECO:0000313" key="4">
    <source>
        <dbReference type="Proteomes" id="UP001445076"/>
    </source>
</evidence>
<dbReference type="Gene3D" id="1.20.5.930">
    <property type="entry name" value="Bicelle-embedded integrin alpha(iib) transmembrane segment"/>
    <property type="match status" value="1"/>
</dbReference>
<reference evidence="3 4" key="1">
    <citation type="journal article" date="2024" name="BMC Genomics">
        <title>Genome assembly of redclaw crayfish (Cherax quadricarinatus) provides insights into its immune adaptation and hypoxia tolerance.</title>
        <authorList>
            <person name="Liu Z."/>
            <person name="Zheng J."/>
            <person name="Li H."/>
            <person name="Fang K."/>
            <person name="Wang S."/>
            <person name="He J."/>
            <person name="Zhou D."/>
            <person name="Weng S."/>
            <person name="Chi M."/>
            <person name="Gu Z."/>
            <person name="He J."/>
            <person name="Li F."/>
            <person name="Wang M."/>
        </authorList>
    </citation>
    <scope>NUCLEOTIDE SEQUENCE [LARGE SCALE GENOMIC DNA]</scope>
    <source>
        <strain evidence="3">ZL_2023a</strain>
    </source>
</reference>
<organism evidence="3 4">
    <name type="scientific">Cherax quadricarinatus</name>
    <name type="common">Australian red claw crayfish</name>
    <dbReference type="NCBI Taxonomy" id="27406"/>
    <lineage>
        <taxon>Eukaryota</taxon>
        <taxon>Metazoa</taxon>
        <taxon>Ecdysozoa</taxon>
        <taxon>Arthropoda</taxon>
        <taxon>Crustacea</taxon>
        <taxon>Multicrustacea</taxon>
        <taxon>Malacostraca</taxon>
        <taxon>Eumalacostraca</taxon>
        <taxon>Eucarida</taxon>
        <taxon>Decapoda</taxon>
        <taxon>Pleocyemata</taxon>
        <taxon>Astacidea</taxon>
        <taxon>Parastacoidea</taxon>
        <taxon>Parastacidae</taxon>
        <taxon>Cherax</taxon>
    </lineage>
</organism>
<sequence length="137" mass="15106">SEMASNNGKNATGHDTRVQNTTQSYQRDFQDDNNIPKDGRNSGISLNDFIFRALTEITIIERNEGQTGLESLKALGFWRLFLAVIGAVMLIIILSAILYKVGFFKRQQPPPKGGWEALSQGQMTSNGMQENIAGSVV</sequence>
<comment type="caution">
    <text evidence="3">The sequence shown here is derived from an EMBL/GenBank/DDBJ whole genome shotgun (WGS) entry which is preliminary data.</text>
</comment>
<accession>A0AAW0VR13</accession>
<feature type="non-terminal residue" evidence="3">
    <location>
        <position position="137"/>
    </location>
</feature>
<feature type="region of interest" description="Disordered" evidence="1">
    <location>
        <begin position="1"/>
        <end position="41"/>
    </location>
</feature>
<gene>
    <name evidence="3" type="ORF">OTU49_014155</name>
</gene>
<dbReference type="InterPro" id="IPR018184">
    <property type="entry name" value="Integrin_alpha_C_CS"/>
</dbReference>
<feature type="compositionally biased region" description="Polar residues" evidence="1">
    <location>
        <begin position="18"/>
        <end position="27"/>
    </location>
</feature>
<feature type="compositionally biased region" description="Polar residues" evidence="1">
    <location>
        <begin position="1"/>
        <end position="10"/>
    </location>
</feature>
<dbReference type="Proteomes" id="UP001445076">
    <property type="component" value="Unassembled WGS sequence"/>
</dbReference>
<keyword evidence="2" id="KW-0472">Membrane</keyword>
<keyword evidence="2" id="KW-0812">Transmembrane</keyword>
<evidence type="ECO:0000313" key="3">
    <source>
        <dbReference type="EMBL" id="KAK8719245.1"/>
    </source>
</evidence>
<feature type="non-terminal residue" evidence="3">
    <location>
        <position position="1"/>
    </location>
</feature>
<feature type="transmembrane region" description="Helical" evidence="2">
    <location>
        <begin position="77"/>
        <end position="99"/>
    </location>
</feature>
<protein>
    <submittedName>
        <fullName evidence="3">Uncharacterized protein</fullName>
    </submittedName>
</protein>
<keyword evidence="2" id="KW-1133">Transmembrane helix</keyword>
<dbReference type="AlphaFoldDB" id="A0AAW0VR13"/>
<evidence type="ECO:0000256" key="2">
    <source>
        <dbReference type="SAM" id="Phobius"/>
    </source>
</evidence>
<proteinExistence type="predicted"/>
<name>A0AAW0VR13_CHEQU</name>
<feature type="compositionally biased region" description="Basic and acidic residues" evidence="1">
    <location>
        <begin position="28"/>
        <end position="40"/>
    </location>
</feature>
<keyword evidence="4" id="KW-1185">Reference proteome</keyword>
<dbReference type="EMBL" id="JARKIK010002657">
    <property type="protein sequence ID" value="KAK8719245.1"/>
    <property type="molecule type" value="Genomic_DNA"/>
</dbReference>
<dbReference type="PROSITE" id="PS00242">
    <property type="entry name" value="INTEGRIN_ALPHA"/>
    <property type="match status" value="1"/>
</dbReference>